<accession>A0A919P8S5</accession>
<evidence type="ECO:0000313" key="2">
    <source>
        <dbReference type="EMBL" id="GIG23359.1"/>
    </source>
</evidence>
<organism evidence="2 3">
    <name type="scientific">Cellulomonas chitinilytica</name>
    <dbReference type="NCBI Taxonomy" id="398759"/>
    <lineage>
        <taxon>Bacteria</taxon>
        <taxon>Bacillati</taxon>
        <taxon>Actinomycetota</taxon>
        <taxon>Actinomycetes</taxon>
        <taxon>Micrococcales</taxon>
        <taxon>Cellulomonadaceae</taxon>
        <taxon>Cellulomonas</taxon>
    </lineage>
</organism>
<evidence type="ECO:0000313" key="3">
    <source>
        <dbReference type="Proteomes" id="UP000632740"/>
    </source>
</evidence>
<dbReference type="PANTHER" id="PTHR35908:SF1">
    <property type="entry name" value="CONSERVED PROTEIN"/>
    <property type="match status" value="1"/>
</dbReference>
<dbReference type="Gene3D" id="3.10.180.10">
    <property type="entry name" value="2,3-Dihydroxybiphenyl 1,2-Dioxygenase, domain 1"/>
    <property type="match status" value="1"/>
</dbReference>
<dbReference type="SUPFAM" id="SSF54593">
    <property type="entry name" value="Glyoxalase/Bleomycin resistance protein/Dihydroxybiphenyl dioxygenase"/>
    <property type="match status" value="1"/>
</dbReference>
<reference evidence="2" key="1">
    <citation type="submission" date="2021-01" db="EMBL/GenBank/DDBJ databases">
        <title>Whole genome shotgun sequence of Cellulomonas chitinilytica NBRC 110799.</title>
        <authorList>
            <person name="Komaki H."/>
            <person name="Tamura T."/>
        </authorList>
    </citation>
    <scope>NUCLEOTIDE SEQUENCE</scope>
    <source>
        <strain evidence="2">NBRC 110799</strain>
    </source>
</reference>
<dbReference type="InterPro" id="IPR029068">
    <property type="entry name" value="Glyas_Bleomycin-R_OHBP_Dase"/>
</dbReference>
<dbReference type="PANTHER" id="PTHR35908">
    <property type="entry name" value="HYPOTHETICAL FUSION PROTEIN"/>
    <property type="match status" value="1"/>
</dbReference>
<dbReference type="Pfam" id="PF18029">
    <property type="entry name" value="Glyoxalase_6"/>
    <property type="match status" value="1"/>
</dbReference>
<sequence>MAATVQVTFDAADPAALGTFWAELLGYVEQPPPDGYATWDDFLDEKGMPPERRDDGYAVVDPDGAGPRLFFQRVPEGKTAKNRVHLDVQVTAGRPRSEHAELCRSRAGELEALGARRLREFDEPVSGFWIVMVDPEGNEFCLV</sequence>
<protein>
    <recommendedName>
        <fullName evidence="1">Glyoxalase-like domain-containing protein</fullName>
    </recommendedName>
</protein>
<name>A0A919P8S5_9CELL</name>
<gene>
    <name evidence="2" type="ORF">Cch01nite_40830</name>
</gene>
<evidence type="ECO:0000259" key="1">
    <source>
        <dbReference type="Pfam" id="PF18029"/>
    </source>
</evidence>
<dbReference type="EMBL" id="BONK01000018">
    <property type="protein sequence ID" value="GIG23359.1"/>
    <property type="molecule type" value="Genomic_DNA"/>
</dbReference>
<feature type="domain" description="Glyoxalase-like" evidence="1">
    <location>
        <begin position="6"/>
        <end position="143"/>
    </location>
</feature>
<keyword evidence="3" id="KW-1185">Reference proteome</keyword>
<comment type="caution">
    <text evidence="2">The sequence shown here is derived from an EMBL/GenBank/DDBJ whole genome shotgun (WGS) entry which is preliminary data.</text>
</comment>
<dbReference type="Proteomes" id="UP000632740">
    <property type="component" value="Unassembled WGS sequence"/>
</dbReference>
<dbReference type="RefSeq" id="WP_203758362.1">
    <property type="nucleotide sequence ID" value="NZ_BONK01000018.1"/>
</dbReference>
<proteinExistence type="predicted"/>
<dbReference type="InterPro" id="IPR041581">
    <property type="entry name" value="Glyoxalase_6"/>
</dbReference>
<dbReference type="AlphaFoldDB" id="A0A919P8S5"/>